<comment type="caution">
    <text evidence="1">The sequence shown here is derived from an EMBL/GenBank/DDBJ whole genome shotgun (WGS) entry which is preliminary data.</text>
</comment>
<name>A0A7W7NA23_9FLAO</name>
<proteinExistence type="predicted"/>
<dbReference type="AlphaFoldDB" id="A0A7W7NA23"/>
<organism evidence="1 2">
    <name type="scientific">Flavobacterium nitrogenifigens</name>
    <dbReference type="NCBI Taxonomy" id="1617283"/>
    <lineage>
        <taxon>Bacteria</taxon>
        <taxon>Pseudomonadati</taxon>
        <taxon>Bacteroidota</taxon>
        <taxon>Flavobacteriia</taxon>
        <taxon>Flavobacteriales</taxon>
        <taxon>Flavobacteriaceae</taxon>
        <taxon>Flavobacterium</taxon>
    </lineage>
</organism>
<keyword evidence="2" id="KW-1185">Reference proteome</keyword>
<reference evidence="1 2" key="1">
    <citation type="submission" date="2020-08" db="EMBL/GenBank/DDBJ databases">
        <title>Functional genomics of gut bacteria from endangered species of beetles.</title>
        <authorList>
            <person name="Carlos-Shanley C."/>
        </authorList>
    </citation>
    <scope>NUCLEOTIDE SEQUENCE [LARGE SCALE GENOMIC DNA]</scope>
    <source>
        <strain evidence="1 2">S00142</strain>
    </source>
</reference>
<evidence type="ECO:0000313" key="1">
    <source>
        <dbReference type="EMBL" id="MBB4804047.1"/>
    </source>
</evidence>
<gene>
    <name evidence="1" type="ORF">HNP37_004127</name>
</gene>
<evidence type="ECO:0000313" key="2">
    <source>
        <dbReference type="Proteomes" id="UP000561681"/>
    </source>
</evidence>
<sequence length="36" mass="4460">MEDYLNEMLMVVIELQFFQISNKKAASFLRWQLFYI</sequence>
<protein>
    <submittedName>
        <fullName evidence="1">Uncharacterized protein</fullName>
    </submittedName>
</protein>
<accession>A0A7W7NA23</accession>
<dbReference type="Proteomes" id="UP000561681">
    <property type="component" value="Unassembled WGS sequence"/>
</dbReference>
<dbReference type="EMBL" id="JACHLD010000007">
    <property type="protein sequence ID" value="MBB4804047.1"/>
    <property type="molecule type" value="Genomic_DNA"/>
</dbReference>